<feature type="domain" description="Nudix hydrolase" evidence="3">
    <location>
        <begin position="37"/>
        <end position="166"/>
    </location>
</feature>
<keyword evidence="6" id="KW-1185">Reference proteome</keyword>
<comment type="cofactor">
    <cofactor evidence="1">
        <name>Mg(2+)</name>
        <dbReference type="ChEBI" id="CHEBI:18420"/>
    </cofactor>
</comment>
<dbReference type="PANTHER" id="PTHR11839">
    <property type="entry name" value="UDP/ADP-SUGAR PYROPHOSPHATASE"/>
    <property type="match status" value="1"/>
</dbReference>
<dbReference type="SUPFAM" id="SSF55811">
    <property type="entry name" value="Nudix"/>
    <property type="match status" value="1"/>
</dbReference>
<dbReference type="AlphaFoldDB" id="A0A2T3FXP2"/>
<comment type="caution">
    <text evidence="5">The sequence shown here is derived from an EMBL/GenBank/DDBJ whole genome shotgun (WGS) entry which is preliminary data.</text>
</comment>
<evidence type="ECO:0000313" key="4">
    <source>
        <dbReference type="EMBL" id="MCB8610452.1"/>
    </source>
</evidence>
<protein>
    <submittedName>
        <fullName evidence="5">ADP-ribose pyrophosphatase</fullName>
    </submittedName>
    <submittedName>
        <fullName evidence="4">NUDIX hydrolase</fullName>
    </submittedName>
</protein>
<reference evidence="4" key="3">
    <citation type="submission" date="2021-10" db="EMBL/GenBank/DDBJ databases">
        <title>Collection of gut derived symbiotic bacterial strains cultured from healthy donors.</title>
        <authorList>
            <person name="Lin H."/>
            <person name="Littmann E."/>
            <person name="Kohout C."/>
            <person name="Pamer E.G."/>
        </authorList>
    </citation>
    <scope>NUCLEOTIDE SEQUENCE</scope>
    <source>
        <strain evidence="4">DFI.4.48</strain>
    </source>
</reference>
<dbReference type="EMBL" id="JAJDKZ010000018">
    <property type="protein sequence ID" value="MCB8610452.1"/>
    <property type="molecule type" value="Genomic_DNA"/>
</dbReference>
<dbReference type="PANTHER" id="PTHR11839:SF18">
    <property type="entry name" value="NUDIX HYDROLASE DOMAIN-CONTAINING PROTEIN"/>
    <property type="match status" value="1"/>
</dbReference>
<dbReference type="GO" id="GO:0006753">
    <property type="term" value="P:nucleoside phosphate metabolic process"/>
    <property type="evidence" value="ECO:0007669"/>
    <property type="project" value="TreeGrafter"/>
</dbReference>
<proteinExistence type="predicted"/>
<dbReference type="Gene3D" id="3.90.79.10">
    <property type="entry name" value="Nucleoside Triphosphate Pyrophosphohydrolase"/>
    <property type="match status" value="1"/>
</dbReference>
<dbReference type="GO" id="GO:0005829">
    <property type="term" value="C:cytosol"/>
    <property type="evidence" value="ECO:0007669"/>
    <property type="project" value="TreeGrafter"/>
</dbReference>
<dbReference type="CDD" id="cd03424">
    <property type="entry name" value="NUDIX_ADPRase_Nudt5_UGPPase_Nudt14"/>
    <property type="match status" value="1"/>
</dbReference>
<sequence>MEKKVESQVIYNGKIITVYKDKVECPNKKIATREIVRHHGGVGILVVVDDCIVLVKQFRYAYNKDTLEIPAGKLEKGEEVSLAGKRELEEETGYSCKDMRLINEIYPTTGYCDEIIHLYQAIDPFKVENPLEGDEDEFIDLIYMPIDEAYKKVINNEIHDSKTIIAIMKAYTDKYIK</sequence>
<dbReference type="Proteomes" id="UP001198439">
    <property type="component" value="Unassembled WGS sequence"/>
</dbReference>
<dbReference type="InterPro" id="IPR015797">
    <property type="entry name" value="NUDIX_hydrolase-like_dom_sf"/>
</dbReference>
<dbReference type="GO" id="GO:0019693">
    <property type="term" value="P:ribose phosphate metabolic process"/>
    <property type="evidence" value="ECO:0007669"/>
    <property type="project" value="TreeGrafter"/>
</dbReference>
<keyword evidence="2 4" id="KW-0378">Hydrolase</keyword>
<dbReference type="FunFam" id="3.90.79.10:FF:000024">
    <property type="entry name" value="ADP-ribose pyrophosphatase"/>
    <property type="match status" value="1"/>
</dbReference>
<dbReference type="PROSITE" id="PS51462">
    <property type="entry name" value="NUDIX"/>
    <property type="match status" value="1"/>
</dbReference>
<evidence type="ECO:0000256" key="2">
    <source>
        <dbReference type="ARBA" id="ARBA00022801"/>
    </source>
</evidence>
<evidence type="ECO:0000313" key="5">
    <source>
        <dbReference type="EMBL" id="PST40013.1"/>
    </source>
</evidence>
<name>A0A2T3FXP2_9FIRM</name>
<dbReference type="GeneID" id="77471046"/>
<reference evidence="5" key="2">
    <citation type="journal article" date="2019" name="Int. J. Syst. Evol. Microbiol.">
        <title>Faecalibacillus intestinalis gen. nov., sp. nov. and Faecalibacillus faecis sp. nov., isolated from human faeces.</title>
        <authorList>
            <person name="Seo B."/>
            <person name="Jeon K."/>
            <person name="Baek I."/>
            <person name="Lee Y.M."/>
            <person name="Baek K."/>
            <person name="Ko G."/>
        </authorList>
    </citation>
    <scope>NUCLEOTIDE SEQUENCE</scope>
    <source>
        <strain evidence="5">SNUG30370</strain>
    </source>
</reference>
<reference evidence="6" key="1">
    <citation type="submission" date="2018-03" db="EMBL/GenBank/DDBJ databases">
        <title>Lachnoclostridium SNUG30370 gen.nov., sp.nov., isolated from human faeces.</title>
        <authorList>
            <person name="Seo B."/>
            <person name="Jeon K."/>
            <person name="Ko G."/>
        </authorList>
    </citation>
    <scope>NUCLEOTIDE SEQUENCE [LARGE SCALE GENOMIC DNA]</scope>
    <source>
        <strain evidence="6">SNUG30370</strain>
    </source>
</reference>
<dbReference type="EMBL" id="PYLP01000009">
    <property type="protein sequence ID" value="PST40013.1"/>
    <property type="molecule type" value="Genomic_DNA"/>
</dbReference>
<dbReference type="Proteomes" id="UP000241201">
    <property type="component" value="Unassembled WGS sequence"/>
</dbReference>
<evidence type="ECO:0000256" key="1">
    <source>
        <dbReference type="ARBA" id="ARBA00001946"/>
    </source>
</evidence>
<organism evidence="5 6">
    <name type="scientific">Faecalibacillus faecis</name>
    <dbReference type="NCBI Taxonomy" id="1982628"/>
    <lineage>
        <taxon>Bacteria</taxon>
        <taxon>Bacillati</taxon>
        <taxon>Bacillota</taxon>
        <taxon>Erysipelotrichia</taxon>
        <taxon>Erysipelotrichales</taxon>
        <taxon>Coprobacillaceae</taxon>
        <taxon>Faecalibacillus</taxon>
    </lineage>
</organism>
<evidence type="ECO:0000259" key="3">
    <source>
        <dbReference type="PROSITE" id="PS51462"/>
    </source>
</evidence>
<evidence type="ECO:0000313" key="6">
    <source>
        <dbReference type="Proteomes" id="UP000241201"/>
    </source>
</evidence>
<dbReference type="RefSeq" id="WP_106988128.1">
    <property type="nucleotide sequence ID" value="NZ_DBGCOW010000005.1"/>
</dbReference>
<accession>A0A2T3FXP2</accession>
<dbReference type="InterPro" id="IPR000086">
    <property type="entry name" value="NUDIX_hydrolase_dom"/>
</dbReference>
<gene>
    <name evidence="5" type="ORF">C7U55_08085</name>
    <name evidence="4" type="ORF">LJD69_07595</name>
</gene>
<dbReference type="GO" id="GO:0016787">
    <property type="term" value="F:hydrolase activity"/>
    <property type="evidence" value="ECO:0007669"/>
    <property type="project" value="UniProtKB-KW"/>
</dbReference>
<dbReference type="Pfam" id="PF00293">
    <property type="entry name" value="NUDIX"/>
    <property type="match status" value="1"/>
</dbReference>